<sequence length="153" mass="17360">MGMKDRRDRDDLKKFHPGVFFSAEQTVRLRKDVVVKKGNSRTLFTVSPDHVEVRVITPAAHVIDAFAARYVATIWGDEMSAKGKGQLTDKVSDRDQVINRLTLRMRSKEAAERWYRSYHISSYGGKTAAQLVRVGRIKSVLRFIDSLDAGVHV</sequence>
<protein>
    <recommendedName>
        <fullName evidence="3">Antitoxin Xre/MbcA/ParS-like toxin-binding domain-containing protein</fullName>
    </recommendedName>
</protein>
<name>A0A2L2LIA0_AGRTU</name>
<evidence type="ECO:0000313" key="2">
    <source>
        <dbReference type="Proteomes" id="UP000237717"/>
    </source>
</evidence>
<dbReference type="AlphaFoldDB" id="A0A2L2LIA0"/>
<evidence type="ECO:0000313" key="1">
    <source>
        <dbReference type="EMBL" id="AVH44026.1"/>
    </source>
</evidence>
<evidence type="ECO:0008006" key="3">
    <source>
        <dbReference type="Google" id="ProtNLM"/>
    </source>
</evidence>
<reference evidence="1 2" key="1">
    <citation type="submission" date="2018-02" db="EMBL/GenBank/DDBJ databases">
        <title>Complete genome sequence of Agrobacterium tumefaciens 1D1609.</title>
        <authorList>
            <person name="Cho S.-T."/>
            <person name="Haryono M."/>
            <person name="Chang H.-H."/>
            <person name="Santos M.N."/>
            <person name="Lai E.-M."/>
            <person name="Kuo C.-H."/>
        </authorList>
    </citation>
    <scope>NUCLEOTIDE SEQUENCE [LARGE SCALE GENOMIC DNA]</scope>
    <source>
        <strain evidence="1 2">1D1609</strain>
    </source>
</reference>
<gene>
    <name evidence="1" type="ORF">At1D1609_39790</name>
</gene>
<dbReference type="Proteomes" id="UP000237717">
    <property type="component" value="Chromosome II"/>
</dbReference>
<organism evidence="1 2">
    <name type="scientific">Agrobacterium tumefaciens</name>
    <dbReference type="NCBI Taxonomy" id="358"/>
    <lineage>
        <taxon>Bacteria</taxon>
        <taxon>Pseudomonadati</taxon>
        <taxon>Pseudomonadota</taxon>
        <taxon>Alphaproteobacteria</taxon>
        <taxon>Hyphomicrobiales</taxon>
        <taxon>Rhizobiaceae</taxon>
        <taxon>Rhizobium/Agrobacterium group</taxon>
        <taxon>Agrobacterium</taxon>
        <taxon>Agrobacterium tumefaciens complex</taxon>
    </lineage>
</organism>
<dbReference type="EMBL" id="CP026925">
    <property type="protein sequence ID" value="AVH44026.1"/>
    <property type="molecule type" value="Genomic_DNA"/>
</dbReference>
<accession>A0A2L2LIA0</accession>
<proteinExistence type="predicted"/>